<keyword evidence="2" id="KW-1185">Reference proteome</keyword>
<name>A0ACC2PTQ3_9HYME</name>
<organism evidence="1 2">
    <name type="scientific">Eretmocerus hayati</name>
    <dbReference type="NCBI Taxonomy" id="131215"/>
    <lineage>
        <taxon>Eukaryota</taxon>
        <taxon>Metazoa</taxon>
        <taxon>Ecdysozoa</taxon>
        <taxon>Arthropoda</taxon>
        <taxon>Hexapoda</taxon>
        <taxon>Insecta</taxon>
        <taxon>Pterygota</taxon>
        <taxon>Neoptera</taxon>
        <taxon>Endopterygota</taxon>
        <taxon>Hymenoptera</taxon>
        <taxon>Apocrita</taxon>
        <taxon>Proctotrupomorpha</taxon>
        <taxon>Chalcidoidea</taxon>
        <taxon>Aphelinidae</taxon>
        <taxon>Aphelininae</taxon>
        <taxon>Eretmocerus</taxon>
    </lineage>
</organism>
<dbReference type="EMBL" id="CM056741">
    <property type="protein sequence ID" value="KAJ8685999.1"/>
    <property type="molecule type" value="Genomic_DNA"/>
</dbReference>
<accession>A0ACC2PTQ3</accession>
<sequence>MGPGILFVTRTADCVVVDTDVVTVVVAATVTTVDAVVRVGATEKGGNPEVAGHGRVDVESATPLRDPVDEEVVVDRETVDDETNSVAAASVLVMMLLCWDVSRRDRTPANSHASCSPSETHSSNGTVTQFVDGASSLVGEGIKLTSEPDELASHGSAREAHKDNSVSDISSWKNTSVVLDVALDELPNNTDWNYGELDHGDGSKGEFVEGAGAGVDVLN</sequence>
<comment type="caution">
    <text evidence="1">The sequence shown here is derived from an EMBL/GenBank/DDBJ whole genome shotgun (WGS) entry which is preliminary data.</text>
</comment>
<evidence type="ECO:0000313" key="1">
    <source>
        <dbReference type="EMBL" id="KAJ8685999.1"/>
    </source>
</evidence>
<gene>
    <name evidence="1" type="ORF">QAD02_021792</name>
</gene>
<proteinExistence type="predicted"/>
<protein>
    <submittedName>
        <fullName evidence="1">Uncharacterized protein</fullName>
    </submittedName>
</protein>
<reference evidence="1" key="1">
    <citation type="submission" date="2023-04" db="EMBL/GenBank/DDBJ databases">
        <title>A chromosome-level genome assembly of the parasitoid wasp Eretmocerus hayati.</title>
        <authorList>
            <person name="Zhong Y."/>
            <person name="Liu S."/>
            <person name="Liu Y."/>
        </authorList>
    </citation>
    <scope>NUCLEOTIDE SEQUENCE</scope>
    <source>
        <strain evidence="1">ZJU_SS_LIU_2023</strain>
    </source>
</reference>
<evidence type="ECO:0000313" key="2">
    <source>
        <dbReference type="Proteomes" id="UP001239111"/>
    </source>
</evidence>
<dbReference type="Proteomes" id="UP001239111">
    <property type="component" value="Chromosome 1"/>
</dbReference>